<dbReference type="Pfam" id="PF11951">
    <property type="entry name" value="Fungal_trans_2"/>
    <property type="match status" value="1"/>
</dbReference>
<organism evidence="4 5">
    <name type="scientific">Claviceps africana</name>
    <dbReference type="NCBI Taxonomy" id="83212"/>
    <lineage>
        <taxon>Eukaryota</taxon>
        <taxon>Fungi</taxon>
        <taxon>Dikarya</taxon>
        <taxon>Ascomycota</taxon>
        <taxon>Pezizomycotina</taxon>
        <taxon>Sordariomycetes</taxon>
        <taxon>Hypocreomycetidae</taxon>
        <taxon>Hypocreales</taxon>
        <taxon>Clavicipitaceae</taxon>
        <taxon>Claviceps</taxon>
    </lineage>
</organism>
<comment type="subcellular location">
    <subcellularLocation>
        <location evidence="1">Nucleus</location>
    </subcellularLocation>
</comment>
<dbReference type="GO" id="GO:0000976">
    <property type="term" value="F:transcription cis-regulatory region binding"/>
    <property type="evidence" value="ECO:0007669"/>
    <property type="project" value="TreeGrafter"/>
</dbReference>
<comment type="caution">
    <text evidence="4">The sequence shown here is derived from an EMBL/GenBank/DDBJ whole genome shotgun (WGS) entry which is preliminary data.</text>
</comment>
<dbReference type="AlphaFoldDB" id="A0A8K0J9S8"/>
<evidence type="ECO:0000256" key="3">
    <source>
        <dbReference type="SAM" id="MobiDB-lite"/>
    </source>
</evidence>
<keyword evidence="2" id="KW-0539">Nucleus</keyword>
<dbReference type="PANTHER" id="PTHR37534:SF10">
    <property type="entry name" value="ZN(II)2CYS6 TRANSCRIPTION FACTOR (EUROFUNG)"/>
    <property type="match status" value="1"/>
</dbReference>
<dbReference type="CDD" id="cd00067">
    <property type="entry name" value="GAL4"/>
    <property type="match status" value="1"/>
</dbReference>
<evidence type="ECO:0000313" key="5">
    <source>
        <dbReference type="Proteomes" id="UP000811619"/>
    </source>
</evidence>
<feature type="region of interest" description="Disordered" evidence="3">
    <location>
        <begin position="106"/>
        <end position="206"/>
    </location>
</feature>
<dbReference type="GO" id="GO:0008270">
    <property type="term" value="F:zinc ion binding"/>
    <property type="evidence" value="ECO:0007669"/>
    <property type="project" value="InterPro"/>
</dbReference>
<proteinExistence type="predicted"/>
<dbReference type="PANTHER" id="PTHR37534">
    <property type="entry name" value="TRANSCRIPTIONAL ACTIVATOR PROTEIN UGA3"/>
    <property type="match status" value="1"/>
</dbReference>
<dbReference type="InterPro" id="IPR001138">
    <property type="entry name" value="Zn2Cys6_DnaBD"/>
</dbReference>
<evidence type="ECO:0000256" key="2">
    <source>
        <dbReference type="ARBA" id="ARBA00023242"/>
    </source>
</evidence>
<dbReference type="EMBL" id="SRPY01000250">
    <property type="protein sequence ID" value="KAG5926621.1"/>
    <property type="molecule type" value="Genomic_DNA"/>
</dbReference>
<dbReference type="GO" id="GO:0005634">
    <property type="term" value="C:nucleus"/>
    <property type="evidence" value="ECO:0007669"/>
    <property type="project" value="UniProtKB-SubCell"/>
</dbReference>
<name>A0A8K0J9S8_9HYPO</name>
<dbReference type="GO" id="GO:0000981">
    <property type="term" value="F:DNA-binding transcription factor activity, RNA polymerase II-specific"/>
    <property type="evidence" value="ECO:0007669"/>
    <property type="project" value="InterPro"/>
</dbReference>
<evidence type="ECO:0008006" key="6">
    <source>
        <dbReference type="Google" id="ProtNLM"/>
    </source>
</evidence>
<dbReference type="Proteomes" id="UP000811619">
    <property type="component" value="Unassembled WGS sequence"/>
</dbReference>
<keyword evidence="5" id="KW-1185">Reference proteome</keyword>
<dbReference type="GO" id="GO:0045944">
    <property type="term" value="P:positive regulation of transcription by RNA polymerase II"/>
    <property type="evidence" value="ECO:0007669"/>
    <property type="project" value="TreeGrafter"/>
</dbReference>
<evidence type="ECO:0000256" key="1">
    <source>
        <dbReference type="ARBA" id="ARBA00004123"/>
    </source>
</evidence>
<feature type="compositionally biased region" description="Polar residues" evidence="3">
    <location>
        <begin position="144"/>
        <end position="155"/>
    </location>
</feature>
<dbReference type="OrthoDB" id="5278208at2759"/>
<accession>A0A8K0J9S8</accession>
<protein>
    <recommendedName>
        <fullName evidence="6">C6 finger domain protein</fullName>
    </recommendedName>
</protein>
<reference evidence="4" key="1">
    <citation type="journal article" date="2020" name="bioRxiv">
        <title>Whole genome comparisons of ergot fungi reveals the divergence and evolution of species within the genus Claviceps are the result of varying mechanisms driving genome evolution and host range expansion.</title>
        <authorList>
            <person name="Wyka S.A."/>
            <person name="Mondo S.J."/>
            <person name="Liu M."/>
            <person name="Dettman J."/>
            <person name="Nalam V."/>
            <person name="Broders K.D."/>
        </authorList>
    </citation>
    <scope>NUCLEOTIDE SEQUENCE</scope>
    <source>
        <strain evidence="4">CCC 489</strain>
    </source>
</reference>
<dbReference type="InterPro" id="IPR021858">
    <property type="entry name" value="Fun_TF"/>
</dbReference>
<gene>
    <name evidence="4" type="ORF">E4U42_003101</name>
</gene>
<sequence>MGDYYHHFLISMSEVGGYTAGKTDELSTSALPNHSMSVAGSAMQNSYHYLPNLGSLPVQHNLHISNAGKARKKPMTGSAFGFEHVKHRRTRSGCFMCRSRRIKEDKLGQSVDSRTGCKKGNRDCVYPDPPTSKSAKSKDGRGSPQRTSPKSSNEGENGDDDQDAKSLNIIMDEDDPLDSSPDRNSDGQISDCWTRGSSIQGSVRRESADGLSQITSLEFCPSISNDHGSTPGLPLDPRIPTEGYADWSHLPADYQHYLNYFVENITSFHYSISHDEENFFGRILPCLAVHHEPLLNAVVGFSAYHSTLRDPNGKLQEFLKYYNRSVTLLLESINTKKMDNVLTLATILQLLTIEASEYFGDWINLMGHQKAAFQVIRKIFSPESVLYTVIGRACLDWYTRYDCFVALMGGFPTDLPREWFHSMNDYHRCRAVANPDDLNCKISLRSTELRAISYDMSMLYARGGRGQIAPEEFAQEHSRITEKLLEWKSTWNGILLLPEYLVTDFSYRRTPDPDDIVDPYMPGLLYRGPLFTNTLINTEWESIMIMHLSQSLDIPAEQVFLEMAKHAYAICQYFEAVEYWPLKPKGALIPLQCCVSLASLFLPRDSRHQMWARRKLALMDTMGFICPTAQRLKMAQLFRDPSCAHWWLPNDEGLTPVLHAVRAFADERNTAAVNAQYENIREVRHLFAKLESAEAALTQAGRGNRPA</sequence>
<evidence type="ECO:0000313" key="4">
    <source>
        <dbReference type="EMBL" id="KAG5926621.1"/>
    </source>
</evidence>